<keyword evidence="3" id="KW-0546">Nucleotide metabolism</keyword>
<proteinExistence type="inferred from homology"/>
<feature type="site" description="Important for substrate specificity" evidence="3">
    <location>
        <position position="16"/>
    </location>
</feature>
<dbReference type="HAMAP" id="MF_00528">
    <property type="entry name" value="Maf"/>
    <property type="match status" value="1"/>
</dbReference>
<dbReference type="Pfam" id="PF02545">
    <property type="entry name" value="Maf"/>
    <property type="match status" value="1"/>
</dbReference>
<evidence type="ECO:0000256" key="3">
    <source>
        <dbReference type="HAMAP-Rule" id="MF_00528"/>
    </source>
</evidence>
<dbReference type="CDD" id="cd00555">
    <property type="entry name" value="Maf"/>
    <property type="match status" value="1"/>
</dbReference>
<organism evidence="4 5">
    <name type="scientific">Oceanotoga teriensis</name>
    <dbReference type="NCBI Taxonomy" id="515440"/>
    <lineage>
        <taxon>Bacteria</taxon>
        <taxon>Thermotogati</taxon>
        <taxon>Thermotogota</taxon>
        <taxon>Thermotogae</taxon>
        <taxon>Petrotogales</taxon>
        <taxon>Petrotogaceae</taxon>
        <taxon>Oceanotoga</taxon>
    </lineage>
</organism>
<comment type="caution">
    <text evidence="3">Lacks conserved residue(s) required for the propagation of feature annotation.</text>
</comment>
<name>A0AA45HIY9_9BACT</name>
<comment type="cofactor">
    <cofactor evidence="1 3">
        <name>a divalent metal cation</name>
        <dbReference type="ChEBI" id="CHEBI:60240"/>
    </cofactor>
</comment>
<dbReference type="InterPro" id="IPR029001">
    <property type="entry name" value="ITPase-like_fam"/>
</dbReference>
<keyword evidence="3" id="KW-0963">Cytoplasm</keyword>
<dbReference type="NCBIfam" id="TIGR00172">
    <property type="entry name" value="maf"/>
    <property type="match status" value="1"/>
</dbReference>
<feature type="active site" description="Proton acceptor" evidence="3">
    <location>
        <position position="71"/>
    </location>
</feature>
<evidence type="ECO:0000313" key="5">
    <source>
        <dbReference type="Proteomes" id="UP000245921"/>
    </source>
</evidence>
<dbReference type="InterPro" id="IPR003697">
    <property type="entry name" value="Maf-like"/>
</dbReference>
<feature type="site" description="Important for substrate specificity" evidence="3">
    <location>
        <position position="154"/>
    </location>
</feature>
<gene>
    <name evidence="4" type="ORF">C7380_10650</name>
</gene>
<dbReference type="AlphaFoldDB" id="A0AA45HIY9"/>
<comment type="function">
    <text evidence="3">Nucleoside triphosphate pyrophosphatase that hydrolyzes dTTP and UTP. May have a dual role in cell division arrest and in preventing the incorporation of modified nucleotides into cellular nucleic acids.</text>
</comment>
<dbReference type="EC" id="3.6.1.9" evidence="3"/>
<evidence type="ECO:0000313" key="4">
    <source>
        <dbReference type="EMBL" id="PWJ95243.1"/>
    </source>
</evidence>
<comment type="caution">
    <text evidence="4">The sequence shown here is derived from an EMBL/GenBank/DDBJ whole genome shotgun (WGS) entry which is preliminary data.</text>
</comment>
<comment type="catalytic activity">
    <reaction evidence="3">
        <text>UTP + H2O = UMP + diphosphate + H(+)</text>
        <dbReference type="Rhea" id="RHEA:29395"/>
        <dbReference type="ChEBI" id="CHEBI:15377"/>
        <dbReference type="ChEBI" id="CHEBI:15378"/>
        <dbReference type="ChEBI" id="CHEBI:33019"/>
        <dbReference type="ChEBI" id="CHEBI:46398"/>
        <dbReference type="ChEBI" id="CHEBI:57865"/>
        <dbReference type="EC" id="3.6.1.9"/>
    </reaction>
</comment>
<dbReference type="Gene3D" id="3.90.950.10">
    <property type="match status" value="1"/>
</dbReference>
<dbReference type="GO" id="GO:0009117">
    <property type="term" value="P:nucleotide metabolic process"/>
    <property type="evidence" value="ECO:0007669"/>
    <property type="project" value="UniProtKB-KW"/>
</dbReference>
<comment type="catalytic activity">
    <reaction evidence="3">
        <text>dTTP + H2O = dTMP + diphosphate + H(+)</text>
        <dbReference type="Rhea" id="RHEA:28534"/>
        <dbReference type="ChEBI" id="CHEBI:15377"/>
        <dbReference type="ChEBI" id="CHEBI:15378"/>
        <dbReference type="ChEBI" id="CHEBI:33019"/>
        <dbReference type="ChEBI" id="CHEBI:37568"/>
        <dbReference type="ChEBI" id="CHEBI:63528"/>
        <dbReference type="EC" id="3.6.1.9"/>
    </reaction>
</comment>
<keyword evidence="2 3" id="KW-0378">Hydrolase</keyword>
<feature type="site" description="Important for substrate specificity" evidence="3">
    <location>
        <position position="72"/>
    </location>
</feature>
<dbReference type="GO" id="GO:0005737">
    <property type="term" value="C:cytoplasm"/>
    <property type="evidence" value="ECO:0007669"/>
    <property type="project" value="UniProtKB-SubCell"/>
</dbReference>
<evidence type="ECO:0000256" key="2">
    <source>
        <dbReference type="ARBA" id="ARBA00022801"/>
    </source>
</evidence>
<protein>
    <recommendedName>
        <fullName evidence="3">dTTP/UTP pyrophosphatase</fullName>
        <shortName evidence="3">dTTPase/UTPase</shortName>
        <ecNumber evidence="3">3.6.1.9</ecNumber>
    </recommendedName>
    <alternativeName>
        <fullName evidence="3">Nucleoside triphosphate pyrophosphatase</fullName>
    </alternativeName>
    <alternativeName>
        <fullName evidence="3">Nucleotide pyrophosphatase</fullName>
        <shortName evidence="3">Nucleotide PPase</shortName>
    </alternativeName>
</protein>
<reference evidence="4 5" key="1">
    <citation type="submission" date="2018-05" db="EMBL/GenBank/DDBJ databases">
        <title>Genomic Encyclopedia of Type Strains, Phase IV (KMG-IV): sequencing the most valuable type-strain genomes for metagenomic binning, comparative biology and taxonomic classification.</title>
        <authorList>
            <person name="Goeker M."/>
        </authorList>
    </citation>
    <scope>NUCLEOTIDE SEQUENCE [LARGE SCALE GENOMIC DNA]</scope>
    <source>
        <strain evidence="4 5">DSM 24906</strain>
    </source>
</reference>
<comment type="subcellular location">
    <subcellularLocation>
        <location evidence="3">Cytoplasm</location>
    </subcellularLocation>
</comment>
<comment type="similarity">
    <text evidence="3">Belongs to the Maf family. YhdE subfamily.</text>
</comment>
<dbReference type="RefSeq" id="WP_109604494.1">
    <property type="nucleotide sequence ID" value="NZ_QGGI01000006.1"/>
</dbReference>
<dbReference type="PANTHER" id="PTHR43213:SF5">
    <property type="entry name" value="BIFUNCTIONAL DTTP_UTP PYROPHOSPHATASE_METHYLTRANSFERASE PROTEIN-RELATED"/>
    <property type="match status" value="1"/>
</dbReference>
<dbReference type="Proteomes" id="UP000245921">
    <property type="component" value="Unassembled WGS sequence"/>
</dbReference>
<dbReference type="PANTHER" id="PTHR43213">
    <property type="entry name" value="BIFUNCTIONAL DTTP/UTP PYROPHOSPHATASE/METHYLTRANSFERASE PROTEIN-RELATED"/>
    <property type="match status" value="1"/>
</dbReference>
<dbReference type="SUPFAM" id="SSF52972">
    <property type="entry name" value="ITPase-like"/>
    <property type="match status" value="1"/>
</dbReference>
<accession>A0AA45HIY9</accession>
<dbReference type="EMBL" id="QGGI01000006">
    <property type="protein sequence ID" value="PWJ95243.1"/>
    <property type="molecule type" value="Genomic_DNA"/>
</dbReference>
<dbReference type="PIRSF" id="PIRSF006305">
    <property type="entry name" value="Maf"/>
    <property type="match status" value="1"/>
</dbReference>
<keyword evidence="5" id="KW-1185">Reference proteome</keyword>
<sequence>MITTNNNIVLGSKSPRRQSLLKFIVNDFKIRTSDINEEYCSKNADDIVEEISEKKSKSIKIQKEEILITSDTMVFYENYKLGKPRNKDEAFKMLSMLSGKKHYVYTGITFRTLSNITTFNEKTEVYFRKLDEQIIDYYIENFNVYDKAGAYGIQDFGAVLVEKINGDYYNIMGFPISKIYYNLIDFMRGDGIEYRIITKGKIT</sequence>
<dbReference type="GO" id="GO:0047429">
    <property type="term" value="F:nucleoside triphosphate diphosphatase activity"/>
    <property type="evidence" value="ECO:0007669"/>
    <property type="project" value="UniProtKB-EC"/>
</dbReference>
<evidence type="ECO:0000256" key="1">
    <source>
        <dbReference type="ARBA" id="ARBA00001968"/>
    </source>
</evidence>